<gene>
    <name evidence="1" type="ORF">EVAR_64935_1</name>
</gene>
<comment type="caution">
    <text evidence="1">The sequence shown here is derived from an EMBL/GenBank/DDBJ whole genome shotgun (WGS) entry which is preliminary data.</text>
</comment>
<sequence>MGHQKWKWVLNVRGHDGQKQGGSEDLERVWKEVPSGCARGSGPTAPLSIFPRFLQIPIFVYDRVGAPTAAPAPPAAPRRRAYLDDRAPIGVIHGIREKCTSLPSELFSLVY</sequence>
<evidence type="ECO:0000313" key="2">
    <source>
        <dbReference type="Proteomes" id="UP000299102"/>
    </source>
</evidence>
<name>A0A4C1ZF84_EUMVA</name>
<evidence type="ECO:0000313" key="1">
    <source>
        <dbReference type="EMBL" id="GBP85267.1"/>
    </source>
</evidence>
<proteinExistence type="predicted"/>
<reference evidence="1 2" key="1">
    <citation type="journal article" date="2019" name="Commun. Biol.">
        <title>The bagworm genome reveals a unique fibroin gene that provides high tensile strength.</title>
        <authorList>
            <person name="Kono N."/>
            <person name="Nakamura H."/>
            <person name="Ohtoshi R."/>
            <person name="Tomita M."/>
            <person name="Numata K."/>
            <person name="Arakawa K."/>
        </authorList>
    </citation>
    <scope>NUCLEOTIDE SEQUENCE [LARGE SCALE GENOMIC DNA]</scope>
</reference>
<dbReference type="EMBL" id="BGZK01001726">
    <property type="protein sequence ID" value="GBP85267.1"/>
    <property type="molecule type" value="Genomic_DNA"/>
</dbReference>
<dbReference type="Proteomes" id="UP000299102">
    <property type="component" value="Unassembled WGS sequence"/>
</dbReference>
<organism evidence="1 2">
    <name type="scientific">Eumeta variegata</name>
    <name type="common">Bagworm moth</name>
    <name type="synonym">Eumeta japonica</name>
    <dbReference type="NCBI Taxonomy" id="151549"/>
    <lineage>
        <taxon>Eukaryota</taxon>
        <taxon>Metazoa</taxon>
        <taxon>Ecdysozoa</taxon>
        <taxon>Arthropoda</taxon>
        <taxon>Hexapoda</taxon>
        <taxon>Insecta</taxon>
        <taxon>Pterygota</taxon>
        <taxon>Neoptera</taxon>
        <taxon>Endopterygota</taxon>
        <taxon>Lepidoptera</taxon>
        <taxon>Glossata</taxon>
        <taxon>Ditrysia</taxon>
        <taxon>Tineoidea</taxon>
        <taxon>Psychidae</taxon>
        <taxon>Oiketicinae</taxon>
        <taxon>Eumeta</taxon>
    </lineage>
</organism>
<keyword evidence="2" id="KW-1185">Reference proteome</keyword>
<accession>A0A4C1ZF84</accession>
<dbReference type="AlphaFoldDB" id="A0A4C1ZF84"/>
<protein>
    <submittedName>
        <fullName evidence="1">Uncharacterized protein</fullName>
    </submittedName>
</protein>